<proteinExistence type="predicted"/>
<dbReference type="PANTHER" id="PTHR42767:SF1">
    <property type="entry name" value="ENDO-BETA-1,6-GALACTANASE-LIKE DOMAIN-CONTAINING PROTEIN"/>
    <property type="match status" value="1"/>
</dbReference>
<sequence length="484" mass="53883">MIYLHALLVFALAIANCPFTVADVTTTINPTSNWATWEGWGVSLAWWAKAFGDRDDVADVFFTLDTTVFNSQVLPGLGLNIVRYNAGACSWNNISGDVMVVSPDMITSRQMDGYWLNWDSTDSSSTSWSWFVDSNQRNMLWNARDRGVDIFELFSNSPMWWMCYNHNPSGSNDGSSDNLQSWNYDQHAIYLATIAEYASVNWGFSFTSVEAFNEPSSDWWNGETGTQEGCHFDVSTQATVIAYLRSELNSRGLTSTIISASDENTYDIAITTFDSLGSTALGDVGRINVHGYQYGGGRRDILYSLASGAGKKLWNSEYGESDATGQELVSNLILDFIWLHPSAWVYWQALDIEGWGLIEGDNDNLTIGSASQKYFVLAQFTRHIRPGMQILDGGSDYTVAAYDSSTEKLVIVAVNWDSAQYINFNLSEFSKGGVNGALVQRWSTQIGSGEQYVGYNDTYINGEVFWSYFDNGTVQTFEVDSVVL</sequence>
<protein>
    <submittedName>
        <fullName evidence="2">Glycoside hydrolase family 30 protein</fullName>
    </submittedName>
</protein>
<dbReference type="EMBL" id="KZ613938">
    <property type="protein sequence ID" value="PMD47140.1"/>
    <property type="molecule type" value="Genomic_DNA"/>
</dbReference>
<name>A0A2J6S8R3_HYAVF</name>
<accession>A0A2J6S8R3</accession>
<dbReference type="Gene3D" id="3.20.20.80">
    <property type="entry name" value="Glycosidases"/>
    <property type="match status" value="1"/>
</dbReference>
<dbReference type="PANTHER" id="PTHR42767">
    <property type="entry name" value="ENDO-BETA-1,6-GALACTANASE"/>
    <property type="match status" value="1"/>
</dbReference>
<organism evidence="2 3">
    <name type="scientific">Hyaloscypha variabilis (strain UAMH 11265 / GT02V1 / F)</name>
    <name type="common">Meliniomyces variabilis</name>
    <dbReference type="NCBI Taxonomy" id="1149755"/>
    <lineage>
        <taxon>Eukaryota</taxon>
        <taxon>Fungi</taxon>
        <taxon>Dikarya</taxon>
        <taxon>Ascomycota</taxon>
        <taxon>Pezizomycotina</taxon>
        <taxon>Leotiomycetes</taxon>
        <taxon>Helotiales</taxon>
        <taxon>Hyaloscyphaceae</taxon>
        <taxon>Hyaloscypha</taxon>
        <taxon>Hyaloscypha variabilis</taxon>
    </lineage>
</organism>
<evidence type="ECO:0000256" key="1">
    <source>
        <dbReference type="SAM" id="SignalP"/>
    </source>
</evidence>
<dbReference type="OrthoDB" id="2012278at2759"/>
<keyword evidence="2" id="KW-0378">Hydrolase</keyword>
<dbReference type="STRING" id="1149755.A0A2J6S8R3"/>
<dbReference type="AlphaFoldDB" id="A0A2J6S8R3"/>
<dbReference type="GO" id="GO:0004553">
    <property type="term" value="F:hydrolase activity, hydrolyzing O-glycosyl compounds"/>
    <property type="evidence" value="ECO:0007669"/>
    <property type="project" value="InterPro"/>
</dbReference>
<dbReference type="SUPFAM" id="SSF51445">
    <property type="entry name" value="(Trans)glycosidases"/>
    <property type="match status" value="1"/>
</dbReference>
<feature type="signal peptide" evidence="1">
    <location>
        <begin position="1"/>
        <end position="22"/>
    </location>
</feature>
<evidence type="ECO:0000313" key="2">
    <source>
        <dbReference type="EMBL" id="PMD47140.1"/>
    </source>
</evidence>
<keyword evidence="3" id="KW-1185">Reference proteome</keyword>
<dbReference type="InterPro" id="IPR017853">
    <property type="entry name" value="GH"/>
</dbReference>
<dbReference type="Proteomes" id="UP000235786">
    <property type="component" value="Unassembled WGS sequence"/>
</dbReference>
<dbReference type="InterPro" id="IPR039743">
    <property type="entry name" value="6GAL/EXGAL"/>
</dbReference>
<gene>
    <name evidence="2" type="ORF">L207DRAFT_478089</name>
</gene>
<keyword evidence="1" id="KW-0732">Signal</keyword>
<feature type="chain" id="PRO_5014387749" evidence="1">
    <location>
        <begin position="23"/>
        <end position="484"/>
    </location>
</feature>
<reference evidence="2 3" key="1">
    <citation type="submission" date="2016-04" db="EMBL/GenBank/DDBJ databases">
        <title>A degradative enzymes factory behind the ericoid mycorrhizal symbiosis.</title>
        <authorList>
            <consortium name="DOE Joint Genome Institute"/>
            <person name="Martino E."/>
            <person name="Morin E."/>
            <person name="Grelet G."/>
            <person name="Kuo A."/>
            <person name="Kohler A."/>
            <person name="Daghino S."/>
            <person name="Barry K."/>
            <person name="Choi C."/>
            <person name="Cichocki N."/>
            <person name="Clum A."/>
            <person name="Copeland A."/>
            <person name="Hainaut M."/>
            <person name="Haridas S."/>
            <person name="Labutti K."/>
            <person name="Lindquist E."/>
            <person name="Lipzen A."/>
            <person name="Khouja H.-R."/>
            <person name="Murat C."/>
            <person name="Ohm R."/>
            <person name="Olson A."/>
            <person name="Spatafora J."/>
            <person name="Veneault-Fourrey C."/>
            <person name="Henrissat B."/>
            <person name="Grigoriev I."/>
            <person name="Martin F."/>
            <person name="Perotto S."/>
        </authorList>
    </citation>
    <scope>NUCLEOTIDE SEQUENCE [LARGE SCALE GENOMIC DNA]</scope>
    <source>
        <strain evidence="2 3">F</strain>
    </source>
</reference>
<evidence type="ECO:0000313" key="3">
    <source>
        <dbReference type="Proteomes" id="UP000235786"/>
    </source>
</evidence>